<protein>
    <submittedName>
        <fullName evidence="1">Lipopolysaccharide kinase InaA family protein</fullName>
    </submittedName>
</protein>
<dbReference type="GO" id="GO:0016301">
    <property type="term" value="F:kinase activity"/>
    <property type="evidence" value="ECO:0007669"/>
    <property type="project" value="UniProtKB-KW"/>
</dbReference>
<organism evidence="1 2">
    <name type="scientific">Rhizobium helianthi</name>
    <dbReference type="NCBI Taxonomy" id="1132695"/>
    <lineage>
        <taxon>Bacteria</taxon>
        <taxon>Pseudomonadati</taxon>
        <taxon>Pseudomonadota</taxon>
        <taxon>Alphaproteobacteria</taxon>
        <taxon>Hyphomicrobiales</taxon>
        <taxon>Rhizobiaceae</taxon>
        <taxon>Rhizobium/Agrobacterium group</taxon>
        <taxon>Rhizobium</taxon>
    </lineage>
</organism>
<gene>
    <name evidence="1" type="ORF">ACFSE1_18570</name>
</gene>
<keyword evidence="1" id="KW-0418">Kinase</keyword>
<dbReference type="RefSeq" id="WP_377404835.1">
    <property type="nucleotide sequence ID" value="NZ_JBHUEQ010000039.1"/>
</dbReference>
<dbReference type="InterPro" id="IPR011009">
    <property type="entry name" value="Kinase-like_dom_sf"/>
</dbReference>
<keyword evidence="2" id="KW-1185">Reference proteome</keyword>
<accession>A0ABW4M9X8</accession>
<sequence>MRSLDSAVVQELRQRVSLQKDPARIERVDIQGKTYWIKRPEHHSFLWRLRKGDPLKALRREILGYRQLNALGLAAAPLVDSGADYFITANGGASIATLYHDQLDAPEERGRALRAAAKALHDIHAAGMAHGRPNLKDMLWDGEKVHFIDFEMFGVIKNQRRAQILDLLIFGLSCFAIANSSATQTREAILTYRALDQRGIWQGAIRWLRRLQPARRAMQPLLKSGKRLRDLRAFCAMIDLLTALDAEVAGAA</sequence>
<dbReference type="Pfam" id="PF06293">
    <property type="entry name" value="Kdo"/>
    <property type="match status" value="1"/>
</dbReference>
<evidence type="ECO:0000313" key="1">
    <source>
        <dbReference type="EMBL" id="MFD1747478.1"/>
    </source>
</evidence>
<evidence type="ECO:0000313" key="2">
    <source>
        <dbReference type="Proteomes" id="UP001597322"/>
    </source>
</evidence>
<dbReference type="SUPFAM" id="SSF56112">
    <property type="entry name" value="Protein kinase-like (PK-like)"/>
    <property type="match status" value="1"/>
</dbReference>
<reference evidence="2" key="1">
    <citation type="journal article" date="2019" name="Int. J. Syst. Evol. Microbiol.">
        <title>The Global Catalogue of Microorganisms (GCM) 10K type strain sequencing project: providing services to taxonomists for standard genome sequencing and annotation.</title>
        <authorList>
            <consortium name="The Broad Institute Genomics Platform"/>
            <consortium name="The Broad Institute Genome Sequencing Center for Infectious Disease"/>
            <person name="Wu L."/>
            <person name="Ma J."/>
        </authorList>
    </citation>
    <scope>NUCLEOTIDE SEQUENCE [LARGE SCALE GENOMIC DNA]</scope>
    <source>
        <strain evidence="2">CG52</strain>
    </source>
</reference>
<dbReference type="EMBL" id="JBHUEQ010000039">
    <property type="protein sequence ID" value="MFD1747478.1"/>
    <property type="molecule type" value="Genomic_DNA"/>
</dbReference>
<dbReference type="Proteomes" id="UP001597322">
    <property type="component" value="Unassembled WGS sequence"/>
</dbReference>
<name>A0ABW4M9X8_9HYPH</name>
<keyword evidence="1" id="KW-0808">Transferase</keyword>
<proteinExistence type="predicted"/>
<comment type="caution">
    <text evidence="1">The sequence shown here is derived from an EMBL/GenBank/DDBJ whole genome shotgun (WGS) entry which is preliminary data.</text>
</comment>